<sequence>MPRQNQDVPYVRRDRGDRTLYYRQIPGRLRPHFDNRRTWNRALPGNPGAAAWHRAYAAAHSEFEDLLQAAKAATAEHDPPKGQFTASAERQFRMRQRDIAAVAADPLRKMLRRIRGEDVEADFSGLEPLCRKLFELIGPDWEGMGRDQCLKQLMKRLEQLARNDREQVIYLIVLIKHTLLETTLASTQITPDLDDQRRISKQMGRYLGDLAGDVERLAQGDYRPGDLEAKSPELPKRVTTWEDCLSAWSRKQGSVRKVDGFGVSEKREQKHRRSIRQIQDWTEEQTGRRLEAGEMTPILQSIPKTN</sequence>
<protein>
    <submittedName>
        <fullName evidence="1">Uncharacterized protein</fullName>
    </submittedName>
</protein>
<dbReference type="Proteomes" id="UP000001422">
    <property type="component" value="Chromosome"/>
</dbReference>
<dbReference type="HOGENOM" id="CLU_908904_0_0_3"/>
<proteinExistence type="predicted"/>
<gene>
    <name evidence="1" type="ordered locus">SYNW1939</name>
</gene>
<keyword evidence="2" id="KW-1185">Reference proteome</keyword>
<dbReference type="KEGG" id="syw:SYNW1939"/>
<dbReference type="eggNOG" id="COG0582">
    <property type="taxonomic scope" value="Bacteria"/>
</dbReference>
<name>Q7U4X4_PARMW</name>
<dbReference type="EMBL" id="BX569694">
    <property type="protein sequence ID" value="CAE08454.1"/>
    <property type="molecule type" value="Genomic_DNA"/>
</dbReference>
<accession>Q7U4X4</accession>
<evidence type="ECO:0000313" key="2">
    <source>
        <dbReference type="Proteomes" id="UP000001422"/>
    </source>
</evidence>
<dbReference type="AlphaFoldDB" id="Q7U4X4"/>
<organism evidence="1 2">
    <name type="scientific">Parasynechococcus marenigrum (strain WH8102)</name>
    <dbReference type="NCBI Taxonomy" id="84588"/>
    <lineage>
        <taxon>Bacteria</taxon>
        <taxon>Bacillati</taxon>
        <taxon>Cyanobacteriota</taxon>
        <taxon>Cyanophyceae</taxon>
        <taxon>Synechococcales</taxon>
        <taxon>Prochlorococcaceae</taxon>
        <taxon>Parasynechococcus</taxon>
        <taxon>Parasynechococcus marenigrum</taxon>
    </lineage>
</organism>
<reference evidence="1 2" key="1">
    <citation type="journal article" date="2003" name="Nature">
        <title>The genome of a motile marine Synechococcus.</title>
        <authorList>
            <person name="Palenik B."/>
            <person name="Brahamsha B."/>
            <person name="Larimer F."/>
            <person name="Land M."/>
            <person name="Hauser L."/>
            <person name="Chain P."/>
            <person name="Lamerdin J."/>
            <person name="Regala W."/>
            <person name="Allen E.A."/>
            <person name="McCarren J."/>
            <person name="Paulsen I."/>
            <person name="Dufresne A."/>
            <person name="Partensky F."/>
            <person name="Webb E."/>
            <person name="Waterbury J."/>
        </authorList>
    </citation>
    <scope>NUCLEOTIDE SEQUENCE [LARGE SCALE GENOMIC DNA]</scope>
    <source>
        <strain evidence="1 2">WH8102</strain>
    </source>
</reference>
<evidence type="ECO:0000313" key="1">
    <source>
        <dbReference type="EMBL" id="CAE08454.1"/>
    </source>
</evidence>